<sequence length="597" mass="66912">MSNPERLGGENTTYDLVLTAQPDRTTAGGIVLLEAVLPAVSRTYEVSWTLTGPVVLTTEATRIALLGATSVVGDRVEVSEGEHKVLRATLDTTPLAVGSWTVSLLLVPVGIEGGDEELAADSGPIEVLQRPFAAGDDVAVTLKRAQVPPTEDQSLWIAIRNSTTAIGFENFSRFVDQVMCGDTPGRLDRADRRALARVERRTALPFPNVNRYRLLKAAAEVFLMVNCGVDRRVFDGVDVAEESRRLNRTVSKNDIEREFRDYLVQVDRGNGGGTLDVLPYLGLIRLQLRDVAVTGKANDDEDAEACFGILADKLVHPCFLELIWSFWTDEAGPLQALKAISWRFQNRAAGSPRRDPLATMDIDPLRPLNNLVWGWIQDEQHRLTMSRRAYEYDHAYGLELSTRQGPPVRGVDSRSRFLDAFHNLLSLCEVFYRCDDDTTVIADGFGMLNALKETHLLLTQGAHNQYGDLPWTARHEMLMAEWILARPELKDFLATRTMVAYQEPWMDRVEAMNRLQHWTDVSVQHFRDLAVFGEQLLLSIRFAAWSVVINPENAAQWARYFRAEVKGYIYAYRAVSGVDLTRRDAAPAPVRHGAYRS</sequence>
<proteinExistence type="predicted"/>
<dbReference type="RefSeq" id="WP_086860137.1">
    <property type="nucleotide sequence ID" value="NZ_JADBEG010000001.1"/>
</dbReference>
<protein>
    <recommendedName>
        <fullName evidence="3">ApeA N-terminal domain-containing protein</fullName>
    </recommendedName>
</protein>
<dbReference type="EMBL" id="JADBEG010000001">
    <property type="protein sequence ID" value="MBE1495336.1"/>
    <property type="molecule type" value="Genomic_DNA"/>
</dbReference>
<comment type="caution">
    <text evidence="1">The sequence shown here is derived from an EMBL/GenBank/DDBJ whole genome shotgun (WGS) entry which is preliminary data.</text>
</comment>
<keyword evidence="2" id="KW-1185">Reference proteome</keyword>
<organism evidence="1 2">
    <name type="scientific">Amycolatopsis lexingtonensis</name>
    <dbReference type="NCBI Taxonomy" id="218822"/>
    <lineage>
        <taxon>Bacteria</taxon>
        <taxon>Bacillati</taxon>
        <taxon>Actinomycetota</taxon>
        <taxon>Actinomycetes</taxon>
        <taxon>Pseudonocardiales</taxon>
        <taxon>Pseudonocardiaceae</taxon>
        <taxon>Amycolatopsis</taxon>
    </lineage>
</organism>
<reference evidence="1 2" key="1">
    <citation type="submission" date="2020-10" db="EMBL/GenBank/DDBJ databases">
        <title>Sequencing the genomes of 1000 actinobacteria strains.</title>
        <authorList>
            <person name="Klenk H.-P."/>
        </authorList>
    </citation>
    <scope>NUCLEOTIDE SEQUENCE [LARGE SCALE GENOMIC DNA]</scope>
    <source>
        <strain evidence="1 2">DSM 44653</strain>
    </source>
</reference>
<name>A0ABR9HWN4_9PSEU</name>
<evidence type="ECO:0000313" key="1">
    <source>
        <dbReference type="EMBL" id="MBE1495336.1"/>
    </source>
</evidence>
<accession>A0ABR9HWN4</accession>
<gene>
    <name evidence="1" type="ORF">H4696_002436</name>
</gene>
<evidence type="ECO:0008006" key="3">
    <source>
        <dbReference type="Google" id="ProtNLM"/>
    </source>
</evidence>
<dbReference type="Proteomes" id="UP000631670">
    <property type="component" value="Unassembled WGS sequence"/>
</dbReference>
<evidence type="ECO:0000313" key="2">
    <source>
        <dbReference type="Proteomes" id="UP000631670"/>
    </source>
</evidence>